<accession>A0A023BBN1</accession>
<dbReference type="RefSeq" id="XP_011134418.1">
    <property type="nucleotide sequence ID" value="XM_011136116.1"/>
</dbReference>
<feature type="region of interest" description="Disordered" evidence="1">
    <location>
        <begin position="145"/>
        <end position="183"/>
    </location>
</feature>
<evidence type="ECO:0000313" key="2">
    <source>
        <dbReference type="EMBL" id="EZG79521.1"/>
    </source>
</evidence>
<name>A0A023BBN1_GRENI</name>
<comment type="caution">
    <text evidence="2">The sequence shown here is derived from an EMBL/GenBank/DDBJ whole genome shotgun (WGS) entry which is preliminary data.</text>
</comment>
<sequence>MLDRSLLDDNSLENVPGIPSAAALLQSLSEDVSVDDDIVLGNPPVNFTSKNIEHLSDQLEEAKNFLDSDSALDLKEPQNLLKSTMGLDTTTEALDSIEKLDMPETIDSMKAEYKGLEPTTNLTASSLLDAQSTLKADGTAALTIAAPTGRLHQPERLPQTETTEDERTSPRSRPTSGSMGFERPVVQYSVPPQGLQSLSSAEMGGMEGPKIALGEAMGASRVNSVTAGDSVRGGDSVVGGDNVVGVDSVVPPKVVPLYPTIHITREAYERDDMARCILRFMDNSDVEYYLNFIPAAAEHYAPEGASPFMTLATSRFDGAGEMLESPRVARAAPLSVYCEDALLMECASRARVLPSDPQELLIAHDTWKRCFTLLDKVRAKHGTEVHRDKNKELRFFILDVRELEGQLARFAEPGSVTPSVTGKGVSFADYAVSYLWEQLLDDGSKYRLPYTRQLKYPRLAEVHRYVTQRLSTPNVNARCVSLRNQTQNLEPWESVLQRAGIGASPPQVSPDYLRAELEDPEGETDGKGASYKGMSYNAGSYKESEVLPPVLQNNLAGHVQVLVADDVQGAVAAFFFREYASNQHVEHLQVPQSLVEQVLRVNKLPLEPVCKLVTRTDENKIICGLQPLFAHLTQDKGPLTDLQRKYLTAIEADMNSPAAQTAIQDLEQDLSLDDALQPDSKKCILPRVLKIVMDHSNYSGPTPSLLQICAQSIPDSRVQSLLNQLPANNRLTPSY</sequence>
<dbReference type="AlphaFoldDB" id="A0A023BBN1"/>
<dbReference type="EMBL" id="AFNH02000190">
    <property type="protein sequence ID" value="EZG79521.1"/>
    <property type="molecule type" value="Genomic_DNA"/>
</dbReference>
<reference evidence="2" key="1">
    <citation type="submission" date="2013-12" db="EMBL/GenBank/DDBJ databases">
        <authorList>
            <person name="Omoto C.K."/>
            <person name="Sibley D."/>
            <person name="Venepally P."/>
            <person name="Hadjithomas M."/>
            <person name="Karamycheva S."/>
            <person name="Brunk B."/>
            <person name="Roos D."/>
            <person name="Caler E."/>
            <person name="Lorenzi H."/>
        </authorList>
    </citation>
    <scope>NUCLEOTIDE SEQUENCE</scope>
</reference>
<dbReference type="Proteomes" id="UP000019763">
    <property type="component" value="Unassembled WGS sequence"/>
</dbReference>
<keyword evidence="3" id="KW-1185">Reference proteome</keyword>
<evidence type="ECO:0000256" key="1">
    <source>
        <dbReference type="SAM" id="MobiDB-lite"/>
    </source>
</evidence>
<gene>
    <name evidence="2" type="ORF">GNI_025590</name>
</gene>
<proteinExistence type="predicted"/>
<organism evidence="2 3">
    <name type="scientific">Gregarina niphandrodes</name>
    <name type="common">Septate eugregarine</name>
    <dbReference type="NCBI Taxonomy" id="110365"/>
    <lineage>
        <taxon>Eukaryota</taxon>
        <taxon>Sar</taxon>
        <taxon>Alveolata</taxon>
        <taxon>Apicomplexa</taxon>
        <taxon>Conoidasida</taxon>
        <taxon>Gregarinasina</taxon>
        <taxon>Eugregarinorida</taxon>
        <taxon>Gregarinidae</taxon>
        <taxon>Gregarina</taxon>
    </lineage>
</organism>
<evidence type="ECO:0000313" key="3">
    <source>
        <dbReference type="Proteomes" id="UP000019763"/>
    </source>
</evidence>
<dbReference type="GeneID" id="22911146"/>
<protein>
    <submittedName>
        <fullName evidence="2">Uncharacterized protein</fullName>
    </submittedName>
</protein>
<dbReference type="VEuPathDB" id="CryptoDB:GNI_025590"/>